<dbReference type="EMBL" id="CP022572">
    <property type="protein sequence ID" value="AZU64308.1"/>
    <property type="molecule type" value="Genomic_DNA"/>
</dbReference>
<dbReference type="RefSeq" id="WP_066388681.1">
    <property type="nucleotide sequence ID" value="NZ_CP022572.1"/>
</dbReference>
<dbReference type="OrthoDB" id="252909at2"/>
<dbReference type="PIRSF" id="PIRSF030013">
    <property type="entry name" value="ThuA"/>
    <property type="match status" value="1"/>
</dbReference>
<dbReference type="STRING" id="1193713.GCA_001636315_01985"/>
<proteinExistence type="predicted"/>
<evidence type="ECO:0000259" key="1">
    <source>
        <dbReference type="Pfam" id="PF06283"/>
    </source>
</evidence>
<dbReference type="InterPro" id="IPR029010">
    <property type="entry name" value="ThuA-like"/>
</dbReference>
<reference evidence="2 3" key="1">
    <citation type="submission" date="2017-07" db="EMBL/GenBank/DDBJ databases">
        <title>The complete genome sequence of Bacillus mesonae strain H20-5, an efficient strain improving plant abiotic stress resistance.</title>
        <authorList>
            <person name="Kim S.Y."/>
            <person name="Song H."/>
            <person name="Sang M.K."/>
            <person name="Weon H.-Y."/>
            <person name="Song J."/>
        </authorList>
    </citation>
    <scope>NUCLEOTIDE SEQUENCE [LARGE SCALE GENOMIC DNA]</scope>
    <source>
        <strain evidence="2 3">H20-5</strain>
    </source>
</reference>
<dbReference type="KEGG" id="nmk:CHR53_25425"/>
<evidence type="ECO:0000313" key="3">
    <source>
        <dbReference type="Proteomes" id="UP000282892"/>
    </source>
</evidence>
<sequence>MVKVTVWNENRHEQQNQIVSGLYPNGIHGIISEFLQVEGFDVRTATLDEPEHGLTDEVLINTDVLIWWGHLAHDEVQDEIVEKVKQRVLEGMGLIVLHSGHFSKIFKSLMGTSCDLKWREAGEKERLWIVNPGHPITAGIPEYLELEQEEMYGEHFDIPQPEELIFISWFEGGEVFRSGCTYTRGNGKVFYFRPGHETYPTYHNKQIQRVIINAVKWAAPAHCQRPIYGYSNPLEPLKGGTTK</sequence>
<gene>
    <name evidence="2" type="ORF">CHR53_25425</name>
</gene>
<dbReference type="Proteomes" id="UP000282892">
    <property type="component" value="Chromosome"/>
</dbReference>
<dbReference type="SUPFAM" id="SSF52317">
    <property type="entry name" value="Class I glutamine amidotransferase-like"/>
    <property type="match status" value="1"/>
</dbReference>
<evidence type="ECO:0000313" key="2">
    <source>
        <dbReference type="EMBL" id="AZU64308.1"/>
    </source>
</evidence>
<accession>A0A3Q9QVM6</accession>
<dbReference type="AlphaFoldDB" id="A0A3Q9QVM6"/>
<organism evidence="2 3">
    <name type="scientific">Neobacillus mesonae</name>
    <dbReference type="NCBI Taxonomy" id="1193713"/>
    <lineage>
        <taxon>Bacteria</taxon>
        <taxon>Bacillati</taxon>
        <taxon>Bacillota</taxon>
        <taxon>Bacilli</taxon>
        <taxon>Bacillales</taxon>
        <taxon>Bacillaceae</taxon>
        <taxon>Neobacillus</taxon>
    </lineage>
</organism>
<dbReference type="InterPro" id="IPR029062">
    <property type="entry name" value="Class_I_gatase-like"/>
</dbReference>
<dbReference type="Pfam" id="PF06283">
    <property type="entry name" value="ThuA"/>
    <property type="match status" value="1"/>
</dbReference>
<protein>
    <submittedName>
        <fullName evidence="2">Trehalose utilization protein ThuA</fullName>
    </submittedName>
</protein>
<name>A0A3Q9QVM6_9BACI</name>
<dbReference type="Gene3D" id="3.40.50.880">
    <property type="match status" value="1"/>
</dbReference>
<keyword evidence="3" id="KW-1185">Reference proteome</keyword>
<dbReference type="InterPro" id="IPR009381">
    <property type="entry name" value="Trehalose_catabolism_ThuA_prok"/>
</dbReference>
<feature type="domain" description="ThuA-like" evidence="1">
    <location>
        <begin position="3"/>
        <end position="218"/>
    </location>
</feature>